<dbReference type="Proteomes" id="UP000184128">
    <property type="component" value="Unassembled WGS sequence"/>
</dbReference>
<keyword evidence="1" id="KW-0812">Transmembrane</keyword>
<evidence type="ECO:0000313" key="4">
    <source>
        <dbReference type="Proteomes" id="UP000184128"/>
    </source>
</evidence>
<keyword evidence="1" id="KW-0472">Membrane</keyword>
<name>A0A1M4WTY3_9LACT</name>
<proteinExistence type="predicted"/>
<feature type="domain" description="DUF2207" evidence="2">
    <location>
        <begin position="30"/>
        <end position="184"/>
    </location>
</feature>
<dbReference type="EMBL" id="FQUF01000017">
    <property type="protein sequence ID" value="SHE84432.1"/>
    <property type="molecule type" value="Genomic_DNA"/>
</dbReference>
<dbReference type="OrthoDB" id="46834at2"/>
<feature type="transmembrane region" description="Helical" evidence="1">
    <location>
        <begin position="247"/>
        <end position="271"/>
    </location>
</feature>
<protein>
    <submittedName>
        <fullName evidence="3">Predicted membrane protein</fullName>
    </submittedName>
</protein>
<evidence type="ECO:0000313" key="3">
    <source>
        <dbReference type="EMBL" id="SHE84432.1"/>
    </source>
</evidence>
<dbReference type="RefSeq" id="WP_159431727.1">
    <property type="nucleotide sequence ID" value="NZ_FQUF01000017.1"/>
</dbReference>
<accession>A0A1M4WTY3</accession>
<organism evidence="3 4">
    <name type="scientific">Atopostipes suicloacalis DSM 15692</name>
    <dbReference type="NCBI Taxonomy" id="1121025"/>
    <lineage>
        <taxon>Bacteria</taxon>
        <taxon>Bacillati</taxon>
        <taxon>Bacillota</taxon>
        <taxon>Bacilli</taxon>
        <taxon>Lactobacillales</taxon>
        <taxon>Carnobacteriaceae</taxon>
        <taxon>Atopostipes</taxon>
    </lineage>
</organism>
<dbReference type="AlphaFoldDB" id="A0A1M4WTY3"/>
<keyword evidence="1" id="KW-1133">Transmembrane helix</keyword>
<dbReference type="STRING" id="1121025.SAMN02745249_01268"/>
<evidence type="ECO:0000256" key="1">
    <source>
        <dbReference type="SAM" id="Phobius"/>
    </source>
</evidence>
<keyword evidence="4" id="KW-1185">Reference proteome</keyword>
<sequence>MRKFLQFIMTAIIFLFIMPIGYVVSAQENKIKDIHIDVELHEDGSATIRENRETEMYEDTELYIQLNNLQDSELLDFQVEGFTEEPDWDIDASFEDKAYHYGLIDVDDGYELAWGISDYGLQEYNVTYSLSNMVRELEDGQALFWNFDTFLSHPTDKMTLEVHAPFPLDEEILDFYGFGFEGPIDIVDGHLEWTGYGLTDSNDVIVLTQFPSGTFNTRSTVDMTLAEQKEMATEGSSYNDEEPMPTWLIVLLSGMGIMGVGIAGGSAAYGLKTRKKRKENNHFYSTEWISKNKGKTSQNPPKLNGDIGDYAYLLKRVVLDGGGFANYFFAYLLIWSFEDRLQIETDEKDRFLLGPKTTGQIQIRNFKEEIEINLLSFDEYVDLFEIGESTLEEVIWGILLEIADQDGFIEGKDVTDWSEDNAESVNDLVQLLDEVSLDWLDQNDYMTLKEEKVYGMSVDIESLTEKGENTVNEIIQFDNFIKKIDELSLTDFENWQELIVWAALFGKAEEVVKYLEEFEPSTWAYLEKTYPYVYGRYYGWHYMYISNTTGMQSAGYSSTGGGGFSSGGGGAGAGGGGGGGSR</sequence>
<gene>
    <name evidence="3" type="ORF">SAMN02745249_01268</name>
</gene>
<dbReference type="Pfam" id="PF09972">
    <property type="entry name" value="DUF2207"/>
    <property type="match status" value="1"/>
</dbReference>
<dbReference type="InterPro" id="IPR018702">
    <property type="entry name" value="DUF2207"/>
</dbReference>
<evidence type="ECO:0000259" key="2">
    <source>
        <dbReference type="Pfam" id="PF09972"/>
    </source>
</evidence>
<reference evidence="3 4" key="1">
    <citation type="submission" date="2016-11" db="EMBL/GenBank/DDBJ databases">
        <authorList>
            <person name="Jaros S."/>
            <person name="Januszkiewicz K."/>
            <person name="Wedrychowicz H."/>
        </authorList>
    </citation>
    <scope>NUCLEOTIDE SEQUENCE [LARGE SCALE GENOMIC DNA]</scope>
    <source>
        <strain evidence="3 4">DSM 15692</strain>
    </source>
</reference>